<dbReference type="STRING" id="1071918.SAMN05421544_10741"/>
<dbReference type="EMBL" id="FNAS01000007">
    <property type="protein sequence ID" value="SDE33927.1"/>
    <property type="molecule type" value="Genomic_DNA"/>
</dbReference>
<proteinExistence type="predicted"/>
<protein>
    <submittedName>
        <fullName evidence="1">Uncharacterized protein</fullName>
    </submittedName>
</protein>
<dbReference type="AlphaFoldDB" id="A0A1G7C3P6"/>
<reference evidence="1 2" key="1">
    <citation type="submission" date="2016-10" db="EMBL/GenBank/DDBJ databases">
        <authorList>
            <person name="de Groot N.N."/>
        </authorList>
    </citation>
    <scope>NUCLEOTIDE SEQUENCE [LARGE SCALE GENOMIC DNA]</scope>
    <source>
        <strain evidence="1 2">DSM 24015</strain>
    </source>
</reference>
<evidence type="ECO:0000313" key="1">
    <source>
        <dbReference type="EMBL" id="SDE33927.1"/>
    </source>
</evidence>
<sequence>MFRKRIDQELKNKFDKICLYQKIFFILHSQIILVKRTSRYVKNLPNNRKACDGGK</sequence>
<name>A0A1G7C3P6_9FLAO</name>
<accession>A0A1G7C3P6</accession>
<dbReference type="Proteomes" id="UP000198517">
    <property type="component" value="Unassembled WGS sequence"/>
</dbReference>
<organism evidence="1 2">
    <name type="scientific">Riemerella columbipharyngis</name>
    <dbReference type="NCBI Taxonomy" id="1071918"/>
    <lineage>
        <taxon>Bacteria</taxon>
        <taxon>Pseudomonadati</taxon>
        <taxon>Bacteroidota</taxon>
        <taxon>Flavobacteriia</taxon>
        <taxon>Flavobacteriales</taxon>
        <taxon>Weeksellaceae</taxon>
        <taxon>Riemerella</taxon>
    </lineage>
</organism>
<gene>
    <name evidence="1" type="ORF">SAMN05421544_10741</name>
</gene>
<evidence type="ECO:0000313" key="2">
    <source>
        <dbReference type="Proteomes" id="UP000198517"/>
    </source>
</evidence>
<keyword evidence="2" id="KW-1185">Reference proteome</keyword>